<protein>
    <submittedName>
        <fullName evidence="3">Uncharacterized protein</fullName>
    </submittedName>
</protein>
<evidence type="ECO:0000256" key="1">
    <source>
        <dbReference type="SAM" id="MobiDB-lite"/>
    </source>
</evidence>
<dbReference type="WBParaSite" id="PSAMB.scaffold1975size26313.g15817.t1">
    <property type="protein sequence ID" value="PSAMB.scaffold1975size26313.g15817.t1"/>
    <property type="gene ID" value="PSAMB.scaffold1975size26313.g15817"/>
</dbReference>
<accession>A0A914VJ98</accession>
<proteinExistence type="predicted"/>
<feature type="region of interest" description="Disordered" evidence="1">
    <location>
        <begin position="135"/>
        <end position="158"/>
    </location>
</feature>
<evidence type="ECO:0000313" key="3">
    <source>
        <dbReference type="WBParaSite" id="PSAMB.scaffold1975size26313.g15817.t1"/>
    </source>
</evidence>
<keyword evidence="2" id="KW-1185">Reference proteome</keyword>
<feature type="region of interest" description="Disordered" evidence="1">
    <location>
        <begin position="173"/>
        <end position="200"/>
    </location>
</feature>
<feature type="compositionally biased region" description="Basic and acidic residues" evidence="1">
    <location>
        <begin position="136"/>
        <end position="154"/>
    </location>
</feature>
<dbReference type="AlphaFoldDB" id="A0A914VJ98"/>
<dbReference type="Proteomes" id="UP000887566">
    <property type="component" value="Unplaced"/>
</dbReference>
<feature type="compositionally biased region" description="Low complexity" evidence="1">
    <location>
        <begin position="173"/>
        <end position="186"/>
    </location>
</feature>
<evidence type="ECO:0000313" key="2">
    <source>
        <dbReference type="Proteomes" id="UP000887566"/>
    </source>
</evidence>
<name>A0A914VJ98_9BILA</name>
<reference evidence="3" key="1">
    <citation type="submission" date="2022-11" db="UniProtKB">
        <authorList>
            <consortium name="WormBaseParasite"/>
        </authorList>
    </citation>
    <scope>IDENTIFICATION</scope>
</reference>
<sequence>MEKSSSNRLCITVVAVVALAAFSSIATLFIASSFYPERVCGQVDVSSARLSFPKEEPQWDDTERFNIEEKGMTVVRLHSKNRCYLMPIASEETTAAGRPLELVNEPLSENVIEGMAGPDAVEFCRHQSTFLLRDPMQVEKARRKREADGAEAGHADAAAAPAAAPAAAAGAAGPAAPAPVAASHASEGAKPTAGKPGVGIFAHRPSGLDLPLEQREPRCVDLILDCGKGQGVGEVQTCYTWINGVIKMAQECVSPTQFKIYMTKPPGRMLKIAQQQWKICLQRRKEGLRC</sequence>
<organism evidence="2 3">
    <name type="scientific">Plectus sambesii</name>
    <dbReference type="NCBI Taxonomy" id="2011161"/>
    <lineage>
        <taxon>Eukaryota</taxon>
        <taxon>Metazoa</taxon>
        <taxon>Ecdysozoa</taxon>
        <taxon>Nematoda</taxon>
        <taxon>Chromadorea</taxon>
        <taxon>Plectida</taxon>
        <taxon>Plectina</taxon>
        <taxon>Plectoidea</taxon>
        <taxon>Plectidae</taxon>
        <taxon>Plectus</taxon>
    </lineage>
</organism>